<dbReference type="EMBL" id="UYRV01134746">
    <property type="protein sequence ID" value="VDN38537.1"/>
    <property type="molecule type" value="Genomic_DNA"/>
</dbReference>
<protein>
    <submittedName>
        <fullName evidence="2">Uncharacterized protein</fullName>
    </submittedName>
</protein>
<dbReference type="AlphaFoldDB" id="A0A3P7NYP1"/>
<dbReference type="Proteomes" id="UP000271889">
    <property type="component" value="Unassembled WGS sequence"/>
</dbReference>
<gene>
    <name evidence="2" type="ORF">CGOC_LOCUS13762</name>
</gene>
<accession>A0A3P7NYP1</accession>
<organism evidence="2 3">
    <name type="scientific">Cylicostephanus goldi</name>
    <name type="common">Nematode worm</name>
    <dbReference type="NCBI Taxonomy" id="71465"/>
    <lineage>
        <taxon>Eukaryota</taxon>
        <taxon>Metazoa</taxon>
        <taxon>Ecdysozoa</taxon>
        <taxon>Nematoda</taxon>
        <taxon>Chromadorea</taxon>
        <taxon>Rhabditida</taxon>
        <taxon>Rhabditina</taxon>
        <taxon>Rhabditomorpha</taxon>
        <taxon>Strongyloidea</taxon>
        <taxon>Strongylidae</taxon>
        <taxon>Cylicostephanus</taxon>
    </lineage>
</organism>
<evidence type="ECO:0000313" key="2">
    <source>
        <dbReference type="EMBL" id="VDN38537.1"/>
    </source>
</evidence>
<reference evidence="2 3" key="1">
    <citation type="submission" date="2018-11" db="EMBL/GenBank/DDBJ databases">
        <authorList>
            <consortium name="Pathogen Informatics"/>
        </authorList>
    </citation>
    <scope>NUCLEOTIDE SEQUENCE [LARGE SCALE GENOMIC DNA]</scope>
</reference>
<keyword evidence="3" id="KW-1185">Reference proteome</keyword>
<evidence type="ECO:0000256" key="1">
    <source>
        <dbReference type="SAM" id="MobiDB-lite"/>
    </source>
</evidence>
<proteinExistence type="predicted"/>
<sequence>MFSSRLVSTPVDKGTSETSNEGSEKVVKVVQAQEQAAPSAPPSESQGEVGEGVLQRVFHGLVRRREGELVRRIVPEQTAPPAVVPKSEPMVYVEKKGEKFTSLKCWTVTSEEIIIFDVQFSMAVICHFQENSEL</sequence>
<feature type="region of interest" description="Disordered" evidence="1">
    <location>
        <begin position="1"/>
        <end position="26"/>
    </location>
</feature>
<dbReference type="OrthoDB" id="550113at2759"/>
<evidence type="ECO:0000313" key="3">
    <source>
        <dbReference type="Proteomes" id="UP000271889"/>
    </source>
</evidence>
<name>A0A3P7NYP1_CYLGO</name>